<proteinExistence type="predicted"/>
<reference evidence="1" key="1">
    <citation type="journal article" date="2022" name="bioRxiv">
        <title>Sequencing and chromosome-scale assembly of the giantPleurodeles waltlgenome.</title>
        <authorList>
            <person name="Brown T."/>
            <person name="Elewa A."/>
            <person name="Iarovenko S."/>
            <person name="Subramanian E."/>
            <person name="Araus A.J."/>
            <person name="Petzold A."/>
            <person name="Susuki M."/>
            <person name="Suzuki K.-i.T."/>
            <person name="Hayashi T."/>
            <person name="Toyoda A."/>
            <person name="Oliveira C."/>
            <person name="Osipova E."/>
            <person name="Leigh N.D."/>
            <person name="Simon A."/>
            <person name="Yun M.H."/>
        </authorList>
    </citation>
    <scope>NUCLEOTIDE SEQUENCE</scope>
    <source>
        <strain evidence="1">20211129_DDA</strain>
        <tissue evidence="1">Liver</tissue>
    </source>
</reference>
<gene>
    <name evidence="1" type="ORF">NDU88_002354</name>
</gene>
<dbReference type="EMBL" id="JANPWB010000011">
    <property type="protein sequence ID" value="KAJ1123887.1"/>
    <property type="molecule type" value="Genomic_DNA"/>
</dbReference>
<keyword evidence="2" id="KW-1185">Reference proteome</keyword>
<dbReference type="AlphaFoldDB" id="A0AAV7P9E8"/>
<evidence type="ECO:0000313" key="1">
    <source>
        <dbReference type="EMBL" id="KAJ1123887.1"/>
    </source>
</evidence>
<comment type="caution">
    <text evidence="1">The sequence shown here is derived from an EMBL/GenBank/DDBJ whole genome shotgun (WGS) entry which is preliminary data.</text>
</comment>
<protein>
    <submittedName>
        <fullName evidence="1">Uncharacterized protein</fullName>
    </submittedName>
</protein>
<organism evidence="1 2">
    <name type="scientific">Pleurodeles waltl</name>
    <name type="common">Iberian ribbed newt</name>
    <dbReference type="NCBI Taxonomy" id="8319"/>
    <lineage>
        <taxon>Eukaryota</taxon>
        <taxon>Metazoa</taxon>
        <taxon>Chordata</taxon>
        <taxon>Craniata</taxon>
        <taxon>Vertebrata</taxon>
        <taxon>Euteleostomi</taxon>
        <taxon>Amphibia</taxon>
        <taxon>Batrachia</taxon>
        <taxon>Caudata</taxon>
        <taxon>Salamandroidea</taxon>
        <taxon>Salamandridae</taxon>
        <taxon>Pleurodelinae</taxon>
        <taxon>Pleurodeles</taxon>
    </lineage>
</organism>
<dbReference type="Proteomes" id="UP001066276">
    <property type="component" value="Chromosome 7"/>
</dbReference>
<evidence type="ECO:0000313" key="2">
    <source>
        <dbReference type="Proteomes" id="UP001066276"/>
    </source>
</evidence>
<accession>A0AAV7P9E8</accession>
<name>A0AAV7P9E8_PLEWA</name>
<sequence length="102" mass="10810">MERWTGQKGSITAKAKKVALESTTLMKFQEDALTQKTIARDLVCAGSEVGLGAELGSVENGGSLLELRAGGEVAGRSLHLRYPQLTKMPVSIFGTTEATFAP</sequence>